<protein>
    <submittedName>
        <fullName evidence="2">Uncharacterized protein</fullName>
    </submittedName>
</protein>
<keyword evidence="1" id="KW-1133">Transmembrane helix</keyword>
<sequence>MKRKQVFGLSCIVAGGLAIAALYHRDRTFLHHKTRKCMQAPGQLKAAHSFTRSSSLLAWSVLADSAMEHYRGSFTNPAMTLPLASSLCALMAGIHSSGDSRPRRHVVRHAIYWSAAGIGIAGTAFHCYNIGKRPGGWCWNNLFYAAPIGAPMALLLSGVFGDVAERMREKPAVQPRLLGLPAWQSTALLCAAGLLGTAGEVGLLHLRGSFQHRAMYAPVLLAPAAATLLIHAAAVRRKPHWAARIALLAAQWLGVIGVLFHARGVARSQGGWRNWSQNLLSGPPLPAPPSLTALAMAGIAALRLEKAES</sequence>
<proteinExistence type="predicted"/>
<keyword evidence="1" id="KW-0472">Membrane</keyword>
<feature type="transmembrane region" description="Helical" evidence="1">
    <location>
        <begin position="6"/>
        <end position="23"/>
    </location>
</feature>
<evidence type="ECO:0000313" key="2">
    <source>
        <dbReference type="EMBL" id="MBE1161553.1"/>
    </source>
</evidence>
<reference evidence="2 3" key="1">
    <citation type="submission" date="2020-09" db="EMBL/GenBank/DDBJ databases">
        <title>Dyella sp. 7MK23 isolated from forest soil.</title>
        <authorList>
            <person name="Fu J."/>
        </authorList>
    </citation>
    <scope>NUCLEOTIDE SEQUENCE [LARGE SCALE GENOMIC DNA]</scope>
    <source>
        <strain evidence="2 3">7MK23</strain>
    </source>
</reference>
<feature type="transmembrane region" description="Helical" evidence="1">
    <location>
        <begin position="215"/>
        <end position="233"/>
    </location>
</feature>
<feature type="transmembrane region" description="Helical" evidence="1">
    <location>
        <begin position="245"/>
        <end position="266"/>
    </location>
</feature>
<keyword evidence="1" id="KW-0812">Transmembrane</keyword>
<feature type="transmembrane region" description="Helical" evidence="1">
    <location>
        <begin position="286"/>
        <end position="304"/>
    </location>
</feature>
<accession>A0ABR9GBX5</accession>
<feature type="transmembrane region" description="Helical" evidence="1">
    <location>
        <begin position="110"/>
        <end position="131"/>
    </location>
</feature>
<name>A0ABR9GBX5_9GAMM</name>
<evidence type="ECO:0000313" key="3">
    <source>
        <dbReference type="Proteomes" id="UP000651010"/>
    </source>
</evidence>
<dbReference type="Proteomes" id="UP000651010">
    <property type="component" value="Unassembled WGS sequence"/>
</dbReference>
<organism evidence="2 3">
    <name type="scientific">Dyella acidiphila</name>
    <dbReference type="NCBI Taxonomy" id="2775866"/>
    <lineage>
        <taxon>Bacteria</taxon>
        <taxon>Pseudomonadati</taxon>
        <taxon>Pseudomonadota</taxon>
        <taxon>Gammaproteobacteria</taxon>
        <taxon>Lysobacterales</taxon>
        <taxon>Rhodanobacteraceae</taxon>
        <taxon>Dyella</taxon>
    </lineage>
</organism>
<feature type="transmembrane region" description="Helical" evidence="1">
    <location>
        <begin position="176"/>
        <end position="195"/>
    </location>
</feature>
<keyword evidence="3" id="KW-1185">Reference proteome</keyword>
<feature type="transmembrane region" description="Helical" evidence="1">
    <location>
        <begin position="143"/>
        <end position="164"/>
    </location>
</feature>
<comment type="caution">
    <text evidence="2">The sequence shown here is derived from an EMBL/GenBank/DDBJ whole genome shotgun (WGS) entry which is preliminary data.</text>
</comment>
<evidence type="ECO:0000256" key="1">
    <source>
        <dbReference type="SAM" id="Phobius"/>
    </source>
</evidence>
<dbReference type="RefSeq" id="WP_192556394.1">
    <property type="nucleotide sequence ID" value="NZ_JACZZA010000008.1"/>
</dbReference>
<dbReference type="EMBL" id="JACZZA010000008">
    <property type="protein sequence ID" value="MBE1161553.1"/>
    <property type="molecule type" value="Genomic_DNA"/>
</dbReference>
<gene>
    <name evidence="2" type="ORF">IGX34_14305</name>
</gene>